<protein>
    <submittedName>
        <fullName evidence="1">Uncharacterized protein</fullName>
    </submittedName>
</protein>
<comment type="caution">
    <text evidence="1">The sequence shown here is derived from an EMBL/GenBank/DDBJ whole genome shotgun (WGS) entry which is preliminary data.</text>
</comment>
<sequence>MSSITILEYGDFLQIYIDQDIIATNNYFKNAILKTDHQLNLELANFFYNFESLGGRSIDPIYHSEELKNAE</sequence>
<evidence type="ECO:0000313" key="2">
    <source>
        <dbReference type="Proteomes" id="UP001597549"/>
    </source>
</evidence>
<accession>A0ABW5Z811</accession>
<reference evidence="2" key="1">
    <citation type="journal article" date="2019" name="Int. J. Syst. Evol. Microbiol.">
        <title>The Global Catalogue of Microorganisms (GCM) 10K type strain sequencing project: providing services to taxonomists for standard genome sequencing and annotation.</title>
        <authorList>
            <consortium name="The Broad Institute Genomics Platform"/>
            <consortium name="The Broad Institute Genome Sequencing Center for Infectious Disease"/>
            <person name="Wu L."/>
            <person name="Ma J."/>
        </authorList>
    </citation>
    <scope>NUCLEOTIDE SEQUENCE [LARGE SCALE GENOMIC DNA]</scope>
    <source>
        <strain evidence="2">KCTC 52644</strain>
    </source>
</reference>
<evidence type="ECO:0000313" key="1">
    <source>
        <dbReference type="EMBL" id="MFD2909014.1"/>
    </source>
</evidence>
<keyword evidence="2" id="KW-1185">Reference proteome</keyword>
<gene>
    <name evidence="1" type="ORF">ACFSX9_09715</name>
</gene>
<dbReference type="RefSeq" id="WP_379807127.1">
    <property type="nucleotide sequence ID" value="NZ_JBHUOL010000013.1"/>
</dbReference>
<dbReference type="EMBL" id="JBHUOL010000013">
    <property type="protein sequence ID" value="MFD2909014.1"/>
    <property type="molecule type" value="Genomic_DNA"/>
</dbReference>
<dbReference type="Proteomes" id="UP001597549">
    <property type="component" value="Unassembled WGS sequence"/>
</dbReference>
<organism evidence="1 2">
    <name type="scientific">Flavobacterium ardleyense</name>
    <dbReference type="NCBI Taxonomy" id="2038737"/>
    <lineage>
        <taxon>Bacteria</taxon>
        <taxon>Pseudomonadati</taxon>
        <taxon>Bacteroidota</taxon>
        <taxon>Flavobacteriia</taxon>
        <taxon>Flavobacteriales</taxon>
        <taxon>Flavobacteriaceae</taxon>
        <taxon>Flavobacterium</taxon>
    </lineage>
</organism>
<proteinExistence type="predicted"/>
<name>A0ABW5Z811_9FLAO</name>